<dbReference type="STRING" id="215637.A0A4P9ZR21"/>
<feature type="non-terminal residue" evidence="12">
    <location>
        <position position="84"/>
    </location>
</feature>
<feature type="domain" description="C2H2-type" evidence="11">
    <location>
        <begin position="1"/>
        <end position="28"/>
    </location>
</feature>
<dbReference type="SUPFAM" id="SSF57667">
    <property type="entry name" value="beta-beta-alpha zinc fingers"/>
    <property type="match status" value="2"/>
</dbReference>
<evidence type="ECO:0000313" key="13">
    <source>
        <dbReference type="Proteomes" id="UP000268162"/>
    </source>
</evidence>
<dbReference type="PANTHER" id="PTHR24394">
    <property type="entry name" value="ZINC FINGER PROTEIN"/>
    <property type="match status" value="1"/>
</dbReference>
<evidence type="ECO:0000256" key="4">
    <source>
        <dbReference type="ARBA" id="ARBA00022771"/>
    </source>
</evidence>
<feature type="domain" description="C2H2-type" evidence="11">
    <location>
        <begin position="65"/>
        <end position="84"/>
    </location>
</feature>
<keyword evidence="6" id="KW-0805">Transcription regulation</keyword>
<dbReference type="Gene3D" id="3.30.160.60">
    <property type="entry name" value="Classic Zinc Finger"/>
    <property type="match status" value="2"/>
</dbReference>
<accession>A0A4P9ZR21</accession>
<sequence>YACDHCEHSFVTQRGLEWHLRLHLNMKPHICEVCGKLFPVPSRLRNHVNPLGRNPTPAIIARRPYTCEYCRRGFATSSNLTKHI</sequence>
<keyword evidence="4 10" id="KW-0863">Zinc-finger</keyword>
<dbReference type="GO" id="GO:0008270">
    <property type="term" value="F:zinc ion binding"/>
    <property type="evidence" value="ECO:0007669"/>
    <property type="project" value="UniProtKB-KW"/>
</dbReference>
<evidence type="ECO:0000256" key="7">
    <source>
        <dbReference type="ARBA" id="ARBA00023125"/>
    </source>
</evidence>
<evidence type="ECO:0000256" key="3">
    <source>
        <dbReference type="ARBA" id="ARBA00022737"/>
    </source>
</evidence>
<feature type="domain" description="C2H2-type" evidence="11">
    <location>
        <begin position="29"/>
        <end position="57"/>
    </location>
</feature>
<dbReference type="Pfam" id="PF00096">
    <property type="entry name" value="zf-C2H2"/>
    <property type="match status" value="2"/>
</dbReference>
<dbReference type="GO" id="GO:0003677">
    <property type="term" value="F:DNA binding"/>
    <property type="evidence" value="ECO:0007669"/>
    <property type="project" value="UniProtKB-KW"/>
</dbReference>
<evidence type="ECO:0000256" key="6">
    <source>
        <dbReference type="ARBA" id="ARBA00023015"/>
    </source>
</evidence>
<evidence type="ECO:0000256" key="2">
    <source>
        <dbReference type="ARBA" id="ARBA00022723"/>
    </source>
</evidence>
<evidence type="ECO:0000313" key="12">
    <source>
        <dbReference type="EMBL" id="RKP34880.1"/>
    </source>
</evidence>
<protein>
    <recommendedName>
        <fullName evidence="11">C2H2-type domain-containing protein</fullName>
    </recommendedName>
</protein>
<dbReference type="PROSITE" id="PS00028">
    <property type="entry name" value="ZINC_FINGER_C2H2_1"/>
    <property type="match status" value="1"/>
</dbReference>
<evidence type="ECO:0000256" key="10">
    <source>
        <dbReference type="PROSITE-ProRule" id="PRU00042"/>
    </source>
</evidence>
<evidence type="ECO:0000256" key="5">
    <source>
        <dbReference type="ARBA" id="ARBA00022833"/>
    </source>
</evidence>
<keyword evidence="3" id="KW-0677">Repeat</keyword>
<organism evidence="12 13">
    <name type="scientific">Dimargaris cristalligena</name>
    <dbReference type="NCBI Taxonomy" id="215637"/>
    <lineage>
        <taxon>Eukaryota</taxon>
        <taxon>Fungi</taxon>
        <taxon>Fungi incertae sedis</taxon>
        <taxon>Zoopagomycota</taxon>
        <taxon>Kickxellomycotina</taxon>
        <taxon>Dimargaritomycetes</taxon>
        <taxon>Dimargaritales</taxon>
        <taxon>Dimargaritaceae</taxon>
        <taxon>Dimargaris</taxon>
    </lineage>
</organism>
<keyword evidence="7" id="KW-0238">DNA-binding</keyword>
<gene>
    <name evidence="12" type="ORF">BJ085DRAFT_4559</name>
</gene>
<dbReference type="GO" id="GO:0005634">
    <property type="term" value="C:nucleus"/>
    <property type="evidence" value="ECO:0007669"/>
    <property type="project" value="UniProtKB-SubCell"/>
</dbReference>
<keyword evidence="8" id="KW-0804">Transcription</keyword>
<dbReference type="EMBL" id="ML003038">
    <property type="protein sequence ID" value="RKP34880.1"/>
    <property type="molecule type" value="Genomic_DNA"/>
</dbReference>
<evidence type="ECO:0000256" key="9">
    <source>
        <dbReference type="ARBA" id="ARBA00023242"/>
    </source>
</evidence>
<proteinExistence type="predicted"/>
<dbReference type="AlphaFoldDB" id="A0A4P9ZR21"/>
<evidence type="ECO:0000256" key="1">
    <source>
        <dbReference type="ARBA" id="ARBA00004123"/>
    </source>
</evidence>
<comment type="subcellular location">
    <subcellularLocation>
        <location evidence="1">Nucleus</location>
    </subcellularLocation>
</comment>
<dbReference type="GO" id="GO:0000981">
    <property type="term" value="F:DNA-binding transcription factor activity, RNA polymerase II-specific"/>
    <property type="evidence" value="ECO:0007669"/>
    <property type="project" value="TreeGrafter"/>
</dbReference>
<dbReference type="PROSITE" id="PS50157">
    <property type="entry name" value="ZINC_FINGER_C2H2_2"/>
    <property type="match status" value="3"/>
</dbReference>
<dbReference type="SMART" id="SM00355">
    <property type="entry name" value="ZnF_C2H2"/>
    <property type="match status" value="3"/>
</dbReference>
<evidence type="ECO:0000259" key="11">
    <source>
        <dbReference type="PROSITE" id="PS50157"/>
    </source>
</evidence>
<dbReference type="Proteomes" id="UP000268162">
    <property type="component" value="Unassembled WGS sequence"/>
</dbReference>
<keyword evidence="5" id="KW-0862">Zinc</keyword>
<dbReference type="PANTHER" id="PTHR24394:SF48">
    <property type="entry name" value="ZINC FINGER PROTEIN 771"/>
    <property type="match status" value="1"/>
</dbReference>
<keyword evidence="9" id="KW-0539">Nucleus</keyword>
<keyword evidence="13" id="KW-1185">Reference proteome</keyword>
<dbReference type="InterPro" id="IPR036236">
    <property type="entry name" value="Znf_C2H2_sf"/>
</dbReference>
<reference evidence="13" key="1">
    <citation type="journal article" date="2018" name="Nat. Microbiol.">
        <title>Leveraging single-cell genomics to expand the fungal tree of life.</title>
        <authorList>
            <person name="Ahrendt S.R."/>
            <person name="Quandt C.A."/>
            <person name="Ciobanu D."/>
            <person name="Clum A."/>
            <person name="Salamov A."/>
            <person name="Andreopoulos B."/>
            <person name="Cheng J.F."/>
            <person name="Woyke T."/>
            <person name="Pelin A."/>
            <person name="Henrissat B."/>
            <person name="Reynolds N.K."/>
            <person name="Benny G.L."/>
            <person name="Smith M.E."/>
            <person name="James T.Y."/>
            <person name="Grigoriev I.V."/>
        </authorList>
    </citation>
    <scope>NUCLEOTIDE SEQUENCE [LARGE SCALE GENOMIC DNA]</scope>
    <source>
        <strain evidence="13">RSA 468</strain>
    </source>
</reference>
<name>A0A4P9ZR21_9FUNG</name>
<evidence type="ECO:0000256" key="8">
    <source>
        <dbReference type="ARBA" id="ARBA00023163"/>
    </source>
</evidence>
<keyword evidence="2" id="KW-0479">Metal-binding</keyword>
<dbReference type="InterPro" id="IPR013087">
    <property type="entry name" value="Znf_C2H2_type"/>
</dbReference>
<feature type="non-terminal residue" evidence="12">
    <location>
        <position position="1"/>
    </location>
</feature>
<dbReference type="FunFam" id="3.30.160.60:FF:000325">
    <property type="entry name" value="ZFP90 zinc finger protein"/>
    <property type="match status" value="1"/>
</dbReference>